<evidence type="ECO:0000256" key="1">
    <source>
        <dbReference type="PROSITE-ProRule" id="PRU00042"/>
    </source>
</evidence>
<organism evidence="4 5">
    <name type="scientific">Daldinia eschscholtzii</name>
    <dbReference type="NCBI Taxonomy" id="292717"/>
    <lineage>
        <taxon>Eukaryota</taxon>
        <taxon>Fungi</taxon>
        <taxon>Dikarya</taxon>
        <taxon>Ascomycota</taxon>
        <taxon>Pezizomycotina</taxon>
        <taxon>Sordariomycetes</taxon>
        <taxon>Xylariomycetidae</taxon>
        <taxon>Xylariales</taxon>
        <taxon>Hypoxylaceae</taxon>
        <taxon>Daldinia</taxon>
    </lineage>
</organism>
<evidence type="ECO:0000256" key="2">
    <source>
        <dbReference type="SAM" id="MobiDB-lite"/>
    </source>
</evidence>
<feature type="compositionally biased region" description="Basic and acidic residues" evidence="2">
    <location>
        <begin position="555"/>
        <end position="589"/>
    </location>
</feature>
<dbReference type="PROSITE" id="PS00028">
    <property type="entry name" value="ZINC_FINGER_C2H2_1"/>
    <property type="match status" value="1"/>
</dbReference>
<feature type="region of interest" description="Disordered" evidence="2">
    <location>
        <begin position="424"/>
        <end position="444"/>
    </location>
</feature>
<keyword evidence="5" id="KW-1185">Reference proteome</keyword>
<feature type="region of interest" description="Disordered" evidence="2">
    <location>
        <begin position="30"/>
        <end position="59"/>
    </location>
</feature>
<dbReference type="GO" id="GO:0008270">
    <property type="term" value="F:zinc ion binding"/>
    <property type="evidence" value="ECO:0007669"/>
    <property type="project" value="UniProtKB-KW"/>
</dbReference>
<protein>
    <recommendedName>
        <fullName evidence="3">C2H2-type domain-containing protein</fullName>
    </recommendedName>
</protein>
<comment type="caution">
    <text evidence="4">The sequence shown here is derived from an EMBL/GenBank/DDBJ whole genome shotgun (WGS) entry which is preliminary data.</text>
</comment>
<dbReference type="Gene3D" id="3.30.160.60">
    <property type="entry name" value="Classic Zinc Finger"/>
    <property type="match status" value="1"/>
</dbReference>
<feature type="compositionally biased region" description="Low complexity" evidence="2">
    <location>
        <begin position="430"/>
        <end position="441"/>
    </location>
</feature>
<dbReference type="SMART" id="SM00355">
    <property type="entry name" value="ZnF_C2H2"/>
    <property type="match status" value="2"/>
</dbReference>
<evidence type="ECO:0000259" key="3">
    <source>
        <dbReference type="PROSITE" id="PS50157"/>
    </source>
</evidence>
<proteinExistence type="predicted"/>
<dbReference type="Proteomes" id="UP001369815">
    <property type="component" value="Unassembled WGS sequence"/>
</dbReference>
<keyword evidence="1" id="KW-0479">Metal-binding</keyword>
<name>A0AAX6MHG2_9PEZI</name>
<dbReference type="InterPro" id="IPR013087">
    <property type="entry name" value="Znf_C2H2_type"/>
</dbReference>
<sequence length="589" mass="65866">MDSSHHLYSSGDNGISELVGSGFVNTIPTQKTHKQQTEYQDERSPTLVEEPSSPKSVNEPCRWKNDVIEKCYQGRFYSRAIEYYLLEHDPTSFGVSRCLMENCPQRDFVDPRDMLRHLKGCKYLSQGIYRCPKCNDAEKFPTTFNNKCSWDRPKMRERIQNTLRATVDTVKGIVGPRVIPKLTLGQCRECGQTIGNKRDLSPFPGIRDSRWSTSPVYNASSIQIPQEMNNTMVDTEVGELMDTSLLELQATSLSSSRGDVNHHDVYDSSYVVSDCSPSTSLPIELPSASVISTPIINISPTVPTVSPESVSSNHPGRQCPPADDHYMEILGGIISPEITADDSNHLDLAYNTWQPSSSTQLFNITSSHMSMPSVSRGQRGSRESRGHSLTIQTDHLDPALSVQIWENMRCHNTKDTRALNVLSSSALGNSPSPMSSTDMSSHPNVDICVNPFSAIERMDPPQQNTPLDAFSSPDSTLPSSSPEESPSSATSVSSNESLQCPHCSYRPKGKKENAKAYLKKHMDTHGNMAYKCEFCNLSYSRRDNRGVHIRRHHKSQEDSKKRRKDTDSSESDHHRSKRVLHDESGRTYT</sequence>
<feature type="compositionally biased region" description="Low complexity" evidence="2">
    <location>
        <begin position="471"/>
        <end position="497"/>
    </location>
</feature>
<dbReference type="AlphaFoldDB" id="A0AAX6MHG2"/>
<reference evidence="4 5" key="1">
    <citation type="journal article" date="2024" name="Front Chem Biol">
        <title>Unveiling the potential of Daldinia eschscholtzii MFLUCC 19-0629 through bioactivity and bioinformatics studies for enhanced sustainable agriculture production.</title>
        <authorList>
            <person name="Brooks S."/>
            <person name="Weaver J.A."/>
            <person name="Klomchit A."/>
            <person name="Alharthi S.A."/>
            <person name="Onlamun T."/>
            <person name="Nurani R."/>
            <person name="Vong T.K."/>
            <person name="Alberti F."/>
            <person name="Greco C."/>
        </authorList>
    </citation>
    <scope>NUCLEOTIDE SEQUENCE [LARGE SCALE GENOMIC DNA]</scope>
    <source>
        <strain evidence="4">MFLUCC 19-0629</strain>
    </source>
</reference>
<evidence type="ECO:0000313" key="4">
    <source>
        <dbReference type="EMBL" id="KAK6952138.1"/>
    </source>
</evidence>
<keyword evidence="1" id="KW-0862">Zinc</keyword>
<keyword evidence="1" id="KW-0863">Zinc-finger</keyword>
<feature type="domain" description="C2H2-type" evidence="3">
    <location>
        <begin position="530"/>
        <end position="558"/>
    </location>
</feature>
<dbReference type="EMBL" id="JBANMG010000006">
    <property type="protein sequence ID" value="KAK6952138.1"/>
    <property type="molecule type" value="Genomic_DNA"/>
</dbReference>
<evidence type="ECO:0000313" key="5">
    <source>
        <dbReference type="Proteomes" id="UP001369815"/>
    </source>
</evidence>
<gene>
    <name evidence="4" type="ORF">Daesc_006670</name>
</gene>
<feature type="region of interest" description="Disordered" evidence="2">
    <location>
        <begin position="546"/>
        <end position="589"/>
    </location>
</feature>
<feature type="region of interest" description="Disordered" evidence="2">
    <location>
        <begin position="370"/>
        <end position="394"/>
    </location>
</feature>
<feature type="region of interest" description="Disordered" evidence="2">
    <location>
        <begin position="456"/>
        <end position="509"/>
    </location>
</feature>
<accession>A0AAX6MHG2</accession>
<dbReference type="PROSITE" id="PS50157">
    <property type="entry name" value="ZINC_FINGER_C2H2_2"/>
    <property type="match status" value="1"/>
</dbReference>